<proteinExistence type="inferred from homology"/>
<evidence type="ECO:0000256" key="1">
    <source>
        <dbReference type="ARBA" id="ARBA00009947"/>
    </source>
</evidence>
<dbReference type="PANTHER" id="PTHR11875">
    <property type="entry name" value="TESTIS-SPECIFIC Y-ENCODED PROTEIN"/>
    <property type="match status" value="1"/>
</dbReference>
<reference evidence="4" key="1">
    <citation type="submission" date="2022-01" db="EMBL/GenBank/DDBJ databases">
        <authorList>
            <person name="King R."/>
        </authorList>
    </citation>
    <scope>NUCLEOTIDE SEQUENCE</scope>
</reference>
<keyword evidence="5" id="KW-1185">Reference proteome</keyword>
<dbReference type="GO" id="GO:0005634">
    <property type="term" value="C:nucleus"/>
    <property type="evidence" value="ECO:0007669"/>
    <property type="project" value="InterPro"/>
</dbReference>
<sequence length="332" mass="38570">MASTSNDTNSEVFDLSSEKKLNDLMNEYLAMKKNERKNIIASLHPVIQKRIHALKVLQKETINLDAEFHQSVYELERKLQDKHDEFFKKRSDIVNGLHEPCDNECQLSAEELDKLVPMEGEEVENGIPKFWLTVLKNVSEIRSMIKEHDEPILEHLIDVRAYSNTSPNLSFQLEFQFAPNEFIQNSVLTKTYLMKCVPDDDDPFSFEGPEIYKSIGCEIMWNAGKNITEKALNKKGSCAARLFKTDSFFNFFNPPELRMDDSDDNDKIEEYLENDFEIGHYLKERVIPRAVLYYTGMIDDDISDDDDDEDDDDDSITYHAENYENEVTDVDN</sequence>
<evidence type="ECO:0000256" key="2">
    <source>
        <dbReference type="RuleBase" id="RU003876"/>
    </source>
</evidence>
<dbReference type="OrthoDB" id="27325at2759"/>
<dbReference type="GO" id="GO:0006334">
    <property type="term" value="P:nucleosome assembly"/>
    <property type="evidence" value="ECO:0007669"/>
    <property type="project" value="InterPro"/>
</dbReference>
<dbReference type="Gene3D" id="3.30.1120.90">
    <property type="entry name" value="Nucleosome assembly protein"/>
    <property type="match status" value="1"/>
</dbReference>
<dbReference type="AlphaFoldDB" id="A0A9N9RWV8"/>
<dbReference type="InterPro" id="IPR002164">
    <property type="entry name" value="NAP_family"/>
</dbReference>
<dbReference type="InterPro" id="IPR037231">
    <property type="entry name" value="NAP-like_sf"/>
</dbReference>
<dbReference type="Proteomes" id="UP001153620">
    <property type="component" value="Chromosome 3"/>
</dbReference>
<name>A0A9N9RWV8_9DIPT</name>
<dbReference type="EMBL" id="OU895879">
    <property type="protein sequence ID" value="CAG9806467.1"/>
    <property type="molecule type" value="Genomic_DNA"/>
</dbReference>
<accession>A0A9N9RWV8</accession>
<reference evidence="4" key="2">
    <citation type="submission" date="2022-10" db="EMBL/GenBank/DDBJ databases">
        <authorList>
            <consortium name="ENA_rothamsted_submissions"/>
            <consortium name="culmorum"/>
            <person name="King R."/>
        </authorList>
    </citation>
    <scope>NUCLEOTIDE SEQUENCE</scope>
</reference>
<evidence type="ECO:0000313" key="5">
    <source>
        <dbReference type="Proteomes" id="UP001153620"/>
    </source>
</evidence>
<dbReference type="SUPFAM" id="SSF143113">
    <property type="entry name" value="NAP-like"/>
    <property type="match status" value="1"/>
</dbReference>
<dbReference type="Pfam" id="PF00956">
    <property type="entry name" value="NAP"/>
    <property type="match status" value="1"/>
</dbReference>
<feature type="compositionally biased region" description="Acidic residues" evidence="3">
    <location>
        <begin position="323"/>
        <end position="332"/>
    </location>
</feature>
<gene>
    <name evidence="4" type="ORF">CHIRRI_LOCUS9323</name>
</gene>
<feature type="compositionally biased region" description="Acidic residues" evidence="3">
    <location>
        <begin position="302"/>
        <end position="315"/>
    </location>
</feature>
<organism evidence="4 5">
    <name type="scientific">Chironomus riparius</name>
    <dbReference type="NCBI Taxonomy" id="315576"/>
    <lineage>
        <taxon>Eukaryota</taxon>
        <taxon>Metazoa</taxon>
        <taxon>Ecdysozoa</taxon>
        <taxon>Arthropoda</taxon>
        <taxon>Hexapoda</taxon>
        <taxon>Insecta</taxon>
        <taxon>Pterygota</taxon>
        <taxon>Neoptera</taxon>
        <taxon>Endopterygota</taxon>
        <taxon>Diptera</taxon>
        <taxon>Nematocera</taxon>
        <taxon>Chironomoidea</taxon>
        <taxon>Chironomidae</taxon>
        <taxon>Chironominae</taxon>
        <taxon>Chironomus</taxon>
    </lineage>
</organism>
<evidence type="ECO:0008006" key="6">
    <source>
        <dbReference type="Google" id="ProtNLM"/>
    </source>
</evidence>
<feature type="region of interest" description="Disordered" evidence="3">
    <location>
        <begin position="302"/>
        <end position="332"/>
    </location>
</feature>
<comment type="similarity">
    <text evidence="1 2">Belongs to the nucleosome assembly protein (NAP) family.</text>
</comment>
<dbReference type="Gene3D" id="1.20.5.1500">
    <property type="match status" value="1"/>
</dbReference>
<evidence type="ECO:0000313" key="4">
    <source>
        <dbReference type="EMBL" id="CAG9806467.1"/>
    </source>
</evidence>
<evidence type="ECO:0000256" key="3">
    <source>
        <dbReference type="SAM" id="MobiDB-lite"/>
    </source>
</evidence>
<protein>
    <recommendedName>
        <fullName evidence="6">Nucleosome assembly protein 1-like 1</fullName>
    </recommendedName>
</protein>